<evidence type="ECO:0000313" key="5">
    <source>
        <dbReference type="Proteomes" id="UP001202328"/>
    </source>
</evidence>
<reference evidence="4" key="1">
    <citation type="submission" date="2022-04" db="EMBL/GenBank/DDBJ databases">
        <title>A functionally conserved STORR gene fusion in Papaver species that diverged 16.8 million years ago.</title>
        <authorList>
            <person name="Catania T."/>
        </authorList>
    </citation>
    <scope>NUCLEOTIDE SEQUENCE</scope>
    <source>
        <strain evidence="4">S-188037</strain>
    </source>
</reference>
<dbReference type="PANTHER" id="PTHR33985:SF17">
    <property type="entry name" value="FASCICLIN-LIKE ARABINOGALACTAN PROTEIN 20"/>
    <property type="match status" value="1"/>
</dbReference>
<dbReference type="SMART" id="SM00554">
    <property type="entry name" value="FAS1"/>
    <property type="match status" value="1"/>
</dbReference>
<proteinExistence type="inferred from homology"/>
<evidence type="ECO:0000256" key="2">
    <source>
        <dbReference type="SAM" id="SignalP"/>
    </source>
</evidence>
<dbReference type="AlphaFoldDB" id="A0AAD4SS03"/>
<dbReference type="EMBL" id="JAJJMB010008951">
    <property type="protein sequence ID" value="KAI3918911.1"/>
    <property type="molecule type" value="Genomic_DNA"/>
</dbReference>
<dbReference type="PROSITE" id="PS50213">
    <property type="entry name" value="FAS1"/>
    <property type="match status" value="1"/>
</dbReference>
<feature type="chain" id="PRO_5042066014" description="FAS1 domain-containing protein" evidence="2">
    <location>
        <begin position="21"/>
        <end position="302"/>
    </location>
</feature>
<dbReference type="Proteomes" id="UP001202328">
    <property type="component" value="Unassembled WGS sequence"/>
</dbReference>
<accession>A0AAD4SS03</accession>
<comment type="similarity">
    <text evidence="1">Belongs to the fasciclin-like AGP family.</text>
</comment>
<dbReference type="InterPro" id="IPR000782">
    <property type="entry name" value="FAS1_domain"/>
</dbReference>
<dbReference type="InterPro" id="IPR036378">
    <property type="entry name" value="FAS1_dom_sf"/>
</dbReference>
<feature type="signal peptide" evidence="2">
    <location>
        <begin position="1"/>
        <end position="20"/>
    </location>
</feature>
<feature type="domain" description="FAS1" evidence="3">
    <location>
        <begin position="28"/>
        <end position="146"/>
    </location>
</feature>
<keyword evidence="5" id="KW-1185">Reference proteome</keyword>
<dbReference type="Gene3D" id="2.30.180.10">
    <property type="entry name" value="FAS1 domain"/>
    <property type="match status" value="1"/>
</dbReference>
<organism evidence="4 5">
    <name type="scientific">Papaver atlanticum</name>
    <dbReference type="NCBI Taxonomy" id="357466"/>
    <lineage>
        <taxon>Eukaryota</taxon>
        <taxon>Viridiplantae</taxon>
        <taxon>Streptophyta</taxon>
        <taxon>Embryophyta</taxon>
        <taxon>Tracheophyta</taxon>
        <taxon>Spermatophyta</taxon>
        <taxon>Magnoliopsida</taxon>
        <taxon>Ranunculales</taxon>
        <taxon>Papaveraceae</taxon>
        <taxon>Papaveroideae</taxon>
        <taxon>Papaver</taxon>
    </lineage>
</organism>
<protein>
    <recommendedName>
        <fullName evidence="3">FAS1 domain-containing protein</fullName>
    </recommendedName>
</protein>
<evidence type="ECO:0000259" key="3">
    <source>
        <dbReference type="PROSITE" id="PS50213"/>
    </source>
</evidence>
<evidence type="ECO:0000313" key="4">
    <source>
        <dbReference type="EMBL" id="KAI3918911.1"/>
    </source>
</evidence>
<dbReference type="InterPro" id="IPR052806">
    <property type="entry name" value="Fasciclin-like_AGP"/>
</dbReference>
<name>A0AAD4SS03_9MAGN</name>
<gene>
    <name evidence="4" type="ORF">MKW98_017359</name>
</gene>
<sequence>MAYFLLTLALLISLIQVAEPAVIQSELVTKAIRILSDSGYESMSLTLDLVSQTSTFPSSTSALTIFAPSDAAFVNSGQPSLNLFQYHISPLKYSIQTLKSLPYGTRIPTLFPNQSLLVSSFVNGGRISVNGVRINESAIIDYGSLSIFATDGFFDPFYQTTHGCRFYPDDDYSEFDTEIANASKFLLSRGYFIMSSTLDLQLRGLVKETTDLTIFAVTDSVLTPYFMNLSLGSVFHRHFLPCKLTENDLWGLEDGTMLRTLDKDFSIQIVTSLDEQRLIGEALSIGDDDRNIDYNEFWGVRD</sequence>
<evidence type="ECO:0000256" key="1">
    <source>
        <dbReference type="ARBA" id="ARBA00007843"/>
    </source>
</evidence>
<dbReference type="SUPFAM" id="SSF82153">
    <property type="entry name" value="FAS1 domain"/>
    <property type="match status" value="1"/>
</dbReference>
<dbReference type="PANTHER" id="PTHR33985">
    <property type="entry name" value="OS02G0491300 PROTEIN-RELATED"/>
    <property type="match status" value="1"/>
</dbReference>
<dbReference type="Pfam" id="PF02469">
    <property type="entry name" value="Fasciclin"/>
    <property type="match status" value="1"/>
</dbReference>
<comment type="caution">
    <text evidence="4">The sequence shown here is derived from an EMBL/GenBank/DDBJ whole genome shotgun (WGS) entry which is preliminary data.</text>
</comment>
<keyword evidence="2" id="KW-0732">Signal</keyword>